<evidence type="ECO:0000313" key="2">
    <source>
        <dbReference type="EMBL" id="MFC5989064.1"/>
    </source>
</evidence>
<feature type="chain" id="PRO_5047501083" evidence="1">
    <location>
        <begin position="21"/>
        <end position="216"/>
    </location>
</feature>
<keyword evidence="3" id="KW-1185">Reference proteome</keyword>
<sequence>MKNAVALLLLIALITFPACSSFHNNSNEQGISLTNEQAVPNENADSGATDEQIVTERAMEAVQLLKEQNFNQLSSMVHPEKGVRLSPYAFVYLDQDITLSADQLVSESVSREMRVWGHYDGSGEPIEATFSGYYEQFIFDVDFSQPDETSFNRRIGQGTTANNAFEAYPEAHIVEFHIRGIEEEAEGMDWRSLRLAFEQLDGTWYLVGIIHDQWTI</sequence>
<organism evidence="2 3">
    <name type="scientific">Marinicrinis lubricantis</name>
    <dbReference type="NCBI Taxonomy" id="2086470"/>
    <lineage>
        <taxon>Bacteria</taxon>
        <taxon>Bacillati</taxon>
        <taxon>Bacillota</taxon>
        <taxon>Bacilli</taxon>
        <taxon>Bacillales</taxon>
        <taxon>Paenibacillaceae</taxon>
    </lineage>
</organism>
<comment type="caution">
    <text evidence="2">The sequence shown here is derived from an EMBL/GenBank/DDBJ whole genome shotgun (WGS) entry which is preliminary data.</text>
</comment>
<gene>
    <name evidence="2" type="ORF">ACFPXP_21885</name>
</gene>
<reference evidence="3" key="1">
    <citation type="journal article" date="2019" name="Int. J. Syst. Evol. Microbiol.">
        <title>The Global Catalogue of Microorganisms (GCM) 10K type strain sequencing project: providing services to taxonomists for standard genome sequencing and annotation.</title>
        <authorList>
            <consortium name="The Broad Institute Genomics Platform"/>
            <consortium name="The Broad Institute Genome Sequencing Center for Infectious Disease"/>
            <person name="Wu L."/>
            <person name="Ma J."/>
        </authorList>
    </citation>
    <scope>NUCLEOTIDE SEQUENCE [LARGE SCALE GENOMIC DNA]</scope>
    <source>
        <strain evidence="3">CCM 8749</strain>
    </source>
</reference>
<protein>
    <submittedName>
        <fullName evidence="2">Uncharacterized protein</fullName>
    </submittedName>
</protein>
<evidence type="ECO:0000256" key="1">
    <source>
        <dbReference type="SAM" id="SignalP"/>
    </source>
</evidence>
<dbReference type="RefSeq" id="WP_379896614.1">
    <property type="nucleotide sequence ID" value="NZ_CBCSCT010000005.1"/>
</dbReference>
<dbReference type="Proteomes" id="UP001596250">
    <property type="component" value="Unassembled WGS sequence"/>
</dbReference>
<accession>A0ABW1IVV2</accession>
<name>A0ABW1IVV2_9BACL</name>
<evidence type="ECO:0000313" key="3">
    <source>
        <dbReference type="Proteomes" id="UP001596250"/>
    </source>
</evidence>
<dbReference type="EMBL" id="JBHSQV010000186">
    <property type="protein sequence ID" value="MFC5989064.1"/>
    <property type="molecule type" value="Genomic_DNA"/>
</dbReference>
<proteinExistence type="predicted"/>
<keyword evidence="1" id="KW-0732">Signal</keyword>
<feature type="signal peptide" evidence="1">
    <location>
        <begin position="1"/>
        <end position="20"/>
    </location>
</feature>